<organism evidence="11 12">
    <name type="scientific">Actinokineospora guangxiensis</name>
    <dbReference type="NCBI Taxonomy" id="1490288"/>
    <lineage>
        <taxon>Bacteria</taxon>
        <taxon>Bacillati</taxon>
        <taxon>Actinomycetota</taxon>
        <taxon>Actinomycetes</taxon>
        <taxon>Pseudonocardiales</taxon>
        <taxon>Pseudonocardiaceae</taxon>
        <taxon>Actinokineospora</taxon>
    </lineage>
</organism>
<dbReference type="PROSITE" id="PS51257">
    <property type="entry name" value="PROKAR_LIPOPROTEIN"/>
    <property type="match status" value="1"/>
</dbReference>
<evidence type="ECO:0000256" key="8">
    <source>
        <dbReference type="ARBA" id="ARBA00025737"/>
    </source>
</evidence>
<dbReference type="EMBL" id="JBHSKF010000002">
    <property type="protein sequence ID" value="MFC5286627.1"/>
    <property type="molecule type" value="Genomic_DNA"/>
</dbReference>
<keyword evidence="4" id="KW-0479">Metal-binding</keyword>
<evidence type="ECO:0000256" key="5">
    <source>
        <dbReference type="ARBA" id="ARBA00022729"/>
    </source>
</evidence>
<keyword evidence="6" id="KW-0560">Oxidoreductase</keyword>
<dbReference type="PROSITE" id="PS51404">
    <property type="entry name" value="DYP_PEROXIDASE"/>
    <property type="match status" value="1"/>
</dbReference>
<keyword evidence="5" id="KW-0732">Signal</keyword>
<feature type="domain" description="Dyp-type peroxidase C-terminal" evidence="10">
    <location>
        <begin position="167"/>
        <end position="301"/>
    </location>
</feature>
<dbReference type="Proteomes" id="UP001596157">
    <property type="component" value="Unassembled WGS sequence"/>
</dbReference>
<evidence type="ECO:0000259" key="10">
    <source>
        <dbReference type="Pfam" id="PF20628"/>
    </source>
</evidence>
<accession>A0ABW0EI42</accession>
<evidence type="ECO:0000256" key="1">
    <source>
        <dbReference type="ARBA" id="ARBA00001970"/>
    </source>
</evidence>
<keyword evidence="3" id="KW-0349">Heme</keyword>
<evidence type="ECO:0000256" key="2">
    <source>
        <dbReference type="ARBA" id="ARBA00022559"/>
    </source>
</evidence>
<evidence type="ECO:0000256" key="4">
    <source>
        <dbReference type="ARBA" id="ARBA00022723"/>
    </source>
</evidence>
<sequence>MTGGLPRRTLLLGGLAGWAAACGVPADPAPHPALRVPRPAGQFAFLTHTGDPAEAARALRALSGDDVMVGLGPPLSPGLPTMPAFPGDVLIPARSNPSAFVQLETDDADSGERLDALLAGLPFTTAWRTPVHRDVVAGSRPLQRNPFGHVEGQTNPVDPAAVLLPDGSSLAAVRVIRLAHPLWDADSPQLRDRIIGRRPDGTWLDGTPPTEAPRYPDDPDGVVIALDSHARAMNPRTADSPSPRMLRRSWTYPDDTADGVLFMAFQNDFAAGFAVAQSRLPKDALNPYLLAVGGGYFSVPGSGTG</sequence>
<name>A0ABW0EI42_9PSEU</name>
<dbReference type="InterPro" id="IPR048328">
    <property type="entry name" value="Dyp_perox_C"/>
</dbReference>
<keyword evidence="12" id="KW-1185">Reference proteome</keyword>
<dbReference type="SUPFAM" id="SSF54909">
    <property type="entry name" value="Dimeric alpha+beta barrel"/>
    <property type="match status" value="1"/>
</dbReference>
<evidence type="ECO:0000256" key="7">
    <source>
        <dbReference type="ARBA" id="ARBA00023004"/>
    </source>
</evidence>
<dbReference type="Pfam" id="PF20628">
    <property type="entry name" value="Dyp_perox_C"/>
    <property type="match status" value="1"/>
</dbReference>
<evidence type="ECO:0000256" key="6">
    <source>
        <dbReference type="ARBA" id="ARBA00023002"/>
    </source>
</evidence>
<gene>
    <name evidence="11" type="ORF">ACFPM7_06155</name>
</gene>
<evidence type="ECO:0000256" key="9">
    <source>
        <dbReference type="SAM" id="MobiDB-lite"/>
    </source>
</evidence>
<dbReference type="InterPro" id="IPR006314">
    <property type="entry name" value="Dyp_peroxidase"/>
</dbReference>
<dbReference type="PANTHER" id="PTHR30521:SF4">
    <property type="entry name" value="DEFERROCHELATASE"/>
    <property type="match status" value="1"/>
</dbReference>
<keyword evidence="7" id="KW-0408">Iron</keyword>
<comment type="caution">
    <text evidence="11">The sequence shown here is derived from an EMBL/GenBank/DDBJ whole genome shotgun (WGS) entry which is preliminary data.</text>
</comment>
<reference evidence="12" key="1">
    <citation type="journal article" date="2019" name="Int. J. Syst. Evol. Microbiol.">
        <title>The Global Catalogue of Microorganisms (GCM) 10K type strain sequencing project: providing services to taxonomists for standard genome sequencing and annotation.</title>
        <authorList>
            <consortium name="The Broad Institute Genomics Platform"/>
            <consortium name="The Broad Institute Genome Sequencing Center for Infectious Disease"/>
            <person name="Wu L."/>
            <person name="Ma J."/>
        </authorList>
    </citation>
    <scope>NUCLEOTIDE SEQUENCE [LARGE SCALE GENOMIC DNA]</scope>
    <source>
        <strain evidence="12">CCUG 59778</strain>
    </source>
</reference>
<dbReference type="GO" id="GO:0004601">
    <property type="term" value="F:peroxidase activity"/>
    <property type="evidence" value="ECO:0007669"/>
    <property type="project" value="UniProtKB-KW"/>
</dbReference>
<feature type="region of interest" description="Disordered" evidence="9">
    <location>
        <begin position="197"/>
        <end position="218"/>
    </location>
</feature>
<dbReference type="PANTHER" id="PTHR30521">
    <property type="entry name" value="DEFERROCHELATASE/PEROXIDASE"/>
    <property type="match status" value="1"/>
</dbReference>
<protein>
    <submittedName>
        <fullName evidence="11">Dyp-type peroxidase</fullName>
    </submittedName>
</protein>
<evidence type="ECO:0000313" key="11">
    <source>
        <dbReference type="EMBL" id="MFC5286627.1"/>
    </source>
</evidence>
<proteinExistence type="inferred from homology"/>
<comment type="cofactor">
    <cofactor evidence="1">
        <name>heme b</name>
        <dbReference type="ChEBI" id="CHEBI:60344"/>
    </cofactor>
</comment>
<dbReference type="InterPro" id="IPR011008">
    <property type="entry name" value="Dimeric_a/b-barrel"/>
</dbReference>
<dbReference type="RefSeq" id="WP_378244736.1">
    <property type="nucleotide sequence ID" value="NZ_JBHSKF010000002.1"/>
</dbReference>
<comment type="similarity">
    <text evidence="8">Belongs to the DyP-type peroxidase family.</text>
</comment>
<evidence type="ECO:0000313" key="12">
    <source>
        <dbReference type="Proteomes" id="UP001596157"/>
    </source>
</evidence>
<evidence type="ECO:0000256" key="3">
    <source>
        <dbReference type="ARBA" id="ARBA00022617"/>
    </source>
</evidence>
<keyword evidence="2 11" id="KW-0575">Peroxidase</keyword>